<accession>A0A1Y3DUG0</accession>
<dbReference type="EMBL" id="NETL01000017">
    <property type="protein sequence ID" value="OTN68343.1"/>
    <property type="molecule type" value="Genomic_DNA"/>
</dbReference>
<proteinExistence type="predicted"/>
<dbReference type="Proteomes" id="UP000195012">
    <property type="component" value="Unassembled WGS sequence"/>
</dbReference>
<evidence type="ECO:0000313" key="1">
    <source>
        <dbReference type="EMBL" id="OTN68343.1"/>
    </source>
</evidence>
<comment type="caution">
    <text evidence="1">The sequence shown here is derived from an EMBL/GenBank/DDBJ whole genome shotgun (WGS) entry which is preliminary data.</text>
</comment>
<dbReference type="VEuPathDB" id="PlasmoDB:PKNH_0602600"/>
<dbReference type="OMA" id="RSANCHI"/>
<protein>
    <submittedName>
        <fullName evidence="1">Uncharacterized protein</fullName>
    </submittedName>
</protein>
<gene>
    <name evidence="1" type="ORF">PKNOH_S03317400</name>
</gene>
<reference evidence="1 2" key="1">
    <citation type="submission" date="2017-05" db="EMBL/GenBank/DDBJ databases">
        <title>PacBio assembly of a Plasmodium knowlesi genome sequence with Hi-C correction and manual annotation of the SICAvar gene family.</title>
        <authorList>
            <person name="Lapp S.A."/>
            <person name="Geraldo J.A."/>
            <person name="Chien J.-T."/>
            <person name="Ay F."/>
            <person name="Pakala S.B."/>
            <person name="Batugedara G."/>
            <person name="Humphrey J.C."/>
            <person name="Debarry J.D."/>
            <person name="Le Roch K.G."/>
            <person name="Galinski M.R."/>
            <person name="Kissinger J.C."/>
        </authorList>
    </citation>
    <scope>NUCLEOTIDE SEQUENCE [LARGE SCALE GENOMIC DNA]</scope>
    <source>
        <strain evidence="2">Malayan Strain Pk1 (A+)</strain>
    </source>
</reference>
<sequence length="99" mass="11093">MTDAPRRREGWNITRYKCAKKEMENGGEGEVSAMKKARCVHTSKGAHPSSIICQIRTSNGEKIQLSEKGGETSCFPPFRWISSDVHTCVNFFFFPPPLG</sequence>
<dbReference type="VEuPathDB" id="PlasmoDB:PKNOH_S03317400"/>
<evidence type="ECO:0000313" key="2">
    <source>
        <dbReference type="Proteomes" id="UP000195012"/>
    </source>
</evidence>
<organism evidence="1 2">
    <name type="scientific">Plasmodium knowlesi</name>
    <dbReference type="NCBI Taxonomy" id="5850"/>
    <lineage>
        <taxon>Eukaryota</taxon>
        <taxon>Sar</taxon>
        <taxon>Alveolata</taxon>
        <taxon>Apicomplexa</taxon>
        <taxon>Aconoidasida</taxon>
        <taxon>Haemosporida</taxon>
        <taxon>Plasmodiidae</taxon>
        <taxon>Plasmodium</taxon>
        <taxon>Plasmodium (Plasmodium)</taxon>
    </lineage>
</organism>
<dbReference type="VEuPathDB" id="PlasmoDB:PKA1H_060007500"/>
<dbReference type="AlphaFoldDB" id="A0A1Y3DUG0"/>
<name>A0A1Y3DUG0_PLAKN</name>